<feature type="chain" id="PRO_5022774210" evidence="1">
    <location>
        <begin position="32"/>
        <end position="59"/>
    </location>
</feature>
<protein>
    <submittedName>
        <fullName evidence="2">Uncharacterized protein</fullName>
    </submittedName>
</protein>
<organism evidence="2 3">
    <name type="scientific">Portunus trituberculatus</name>
    <name type="common">Swimming crab</name>
    <name type="synonym">Neptunus trituberculatus</name>
    <dbReference type="NCBI Taxonomy" id="210409"/>
    <lineage>
        <taxon>Eukaryota</taxon>
        <taxon>Metazoa</taxon>
        <taxon>Ecdysozoa</taxon>
        <taxon>Arthropoda</taxon>
        <taxon>Crustacea</taxon>
        <taxon>Multicrustacea</taxon>
        <taxon>Malacostraca</taxon>
        <taxon>Eumalacostraca</taxon>
        <taxon>Eucarida</taxon>
        <taxon>Decapoda</taxon>
        <taxon>Pleocyemata</taxon>
        <taxon>Brachyura</taxon>
        <taxon>Eubrachyura</taxon>
        <taxon>Portunoidea</taxon>
        <taxon>Portunidae</taxon>
        <taxon>Portuninae</taxon>
        <taxon>Portunus</taxon>
    </lineage>
</organism>
<gene>
    <name evidence="2" type="ORF">E2C01_072863</name>
</gene>
<evidence type="ECO:0000313" key="3">
    <source>
        <dbReference type="Proteomes" id="UP000324222"/>
    </source>
</evidence>
<keyword evidence="1" id="KW-0732">Signal</keyword>
<accession>A0A5B7IBT9</accession>
<comment type="caution">
    <text evidence="2">The sequence shown here is derived from an EMBL/GenBank/DDBJ whole genome shotgun (WGS) entry which is preliminary data.</text>
</comment>
<evidence type="ECO:0000256" key="1">
    <source>
        <dbReference type="SAM" id="SignalP"/>
    </source>
</evidence>
<feature type="signal peptide" evidence="1">
    <location>
        <begin position="1"/>
        <end position="31"/>
    </location>
</feature>
<keyword evidence="3" id="KW-1185">Reference proteome</keyword>
<reference evidence="2 3" key="1">
    <citation type="submission" date="2019-05" db="EMBL/GenBank/DDBJ databases">
        <title>Another draft genome of Portunus trituberculatus and its Hox gene families provides insights of decapod evolution.</title>
        <authorList>
            <person name="Jeong J.-H."/>
            <person name="Song I."/>
            <person name="Kim S."/>
            <person name="Choi T."/>
            <person name="Kim D."/>
            <person name="Ryu S."/>
            <person name="Kim W."/>
        </authorList>
    </citation>
    <scope>NUCLEOTIDE SEQUENCE [LARGE SCALE GENOMIC DNA]</scope>
    <source>
        <tissue evidence="2">Muscle</tissue>
    </source>
</reference>
<proteinExistence type="predicted"/>
<name>A0A5B7IBT9_PORTR</name>
<sequence>MACVGRESRILLLPVLTSYIVLLVLLQPSTAQDHTEIFRNTAPASHDLASVKELRPRPP</sequence>
<dbReference type="AlphaFoldDB" id="A0A5B7IBT9"/>
<dbReference type="Proteomes" id="UP000324222">
    <property type="component" value="Unassembled WGS sequence"/>
</dbReference>
<dbReference type="EMBL" id="VSRR010048261">
    <property type="protein sequence ID" value="MPC78378.1"/>
    <property type="molecule type" value="Genomic_DNA"/>
</dbReference>
<evidence type="ECO:0000313" key="2">
    <source>
        <dbReference type="EMBL" id="MPC78378.1"/>
    </source>
</evidence>